<dbReference type="InterPro" id="IPR036689">
    <property type="entry name" value="ESAT-6-like_sf"/>
</dbReference>
<comment type="caution">
    <text evidence="1">The sequence shown here is derived from an EMBL/GenBank/DDBJ whole genome shotgun (WGS) entry which is preliminary data.</text>
</comment>
<organism evidence="1 2">
    <name type="scientific">Actinophytocola oryzae</name>
    <dbReference type="NCBI Taxonomy" id="502181"/>
    <lineage>
        <taxon>Bacteria</taxon>
        <taxon>Bacillati</taxon>
        <taxon>Actinomycetota</taxon>
        <taxon>Actinomycetes</taxon>
        <taxon>Pseudonocardiales</taxon>
        <taxon>Pseudonocardiaceae</taxon>
    </lineage>
</organism>
<dbReference type="AlphaFoldDB" id="A0A4R7VDP9"/>
<sequence length="116" mass="11930">MAGDMEVDPAAVQAFATFLADARAQLEQVRARVAEPSTSEDDLGRHWKGDGEEYVNAYSMIAPDLGALSALLDQVSTQLTAGADLQVAGEATNLGAFTKIAAGGDTESPTSESGGI</sequence>
<dbReference type="EMBL" id="SOCP01000010">
    <property type="protein sequence ID" value="TDV47175.1"/>
    <property type="molecule type" value="Genomic_DNA"/>
</dbReference>
<name>A0A4R7VDP9_9PSEU</name>
<keyword evidence="2" id="KW-1185">Reference proteome</keyword>
<evidence type="ECO:0000313" key="1">
    <source>
        <dbReference type="EMBL" id="TDV47175.1"/>
    </source>
</evidence>
<dbReference type="RefSeq" id="WP_133905659.1">
    <property type="nucleotide sequence ID" value="NZ_SOCP01000010.1"/>
</dbReference>
<gene>
    <name evidence="1" type="ORF">CLV71_110359</name>
</gene>
<accession>A0A4R7VDP9</accession>
<dbReference type="Gene3D" id="1.10.287.1060">
    <property type="entry name" value="ESAT-6-like"/>
    <property type="match status" value="1"/>
</dbReference>
<proteinExistence type="predicted"/>
<reference evidence="1 2" key="1">
    <citation type="submission" date="2019-03" db="EMBL/GenBank/DDBJ databases">
        <title>Genomic Encyclopedia of Archaeal and Bacterial Type Strains, Phase II (KMG-II): from individual species to whole genera.</title>
        <authorList>
            <person name="Goeker M."/>
        </authorList>
    </citation>
    <scope>NUCLEOTIDE SEQUENCE [LARGE SCALE GENOMIC DNA]</scope>
    <source>
        <strain evidence="1 2">DSM 45499</strain>
    </source>
</reference>
<protein>
    <submittedName>
        <fullName evidence="1">Uncharacterized protein YukE</fullName>
    </submittedName>
</protein>
<dbReference type="SUPFAM" id="SSF140453">
    <property type="entry name" value="EsxAB dimer-like"/>
    <property type="match status" value="1"/>
</dbReference>
<evidence type="ECO:0000313" key="2">
    <source>
        <dbReference type="Proteomes" id="UP000294927"/>
    </source>
</evidence>
<dbReference type="Proteomes" id="UP000294927">
    <property type="component" value="Unassembled WGS sequence"/>
</dbReference>